<reference evidence="2 3" key="1">
    <citation type="submission" date="2024-01" db="EMBL/GenBank/DDBJ databases">
        <title>Complete genome of Cladobotryum mycophilum ATHUM6906.</title>
        <authorList>
            <person name="Christinaki A.C."/>
            <person name="Myridakis A.I."/>
            <person name="Kouvelis V.N."/>
        </authorList>
    </citation>
    <scope>NUCLEOTIDE SEQUENCE [LARGE SCALE GENOMIC DNA]</scope>
    <source>
        <strain evidence="2 3">ATHUM6906</strain>
    </source>
</reference>
<gene>
    <name evidence="2" type="ORF">PT974_00035</name>
</gene>
<organism evidence="2 3">
    <name type="scientific">Cladobotryum mycophilum</name>
    <dbReference type="NCBI Taxonomy" id="491253"/>
    <lineage>
        <taxon>Eukaryota</taxon>
        <taxon>Fungi</taxon>
        <taxon>Dikarya</taxon>
        <taxon>Ascomycota</taxon>
        <taxon>Pezizomycotina</taxon>
        <taxon>Sordariomycetes</taxon>
        <taxon>Hypocreomycetidae</taxon>
        <taxon>Hypocreales</taxon>
        <taxon>Hypocreaceae</taxon>
        <taxon>Cladobotryum</taxon>
    </lineage>
</organism>
<dbReference type="Gene3D" id="3.40.50.150">
    <property type="entry name" value="Vaccinia Virus protein VP39"/>
    <property type="match status" value="1"/>
</dbReference>
<dbReference type="CDD" id="cd02440">
    <property type="entry name" value="AdoMet_MTases"/>
    <property type="match status" value="1"/>
</dbReference>
<protein>
    <recommendedName>
        <fullName evidence="1">Methyltransferase type 11 domain-containing protein</fullName>
    </recommendedName>
</protein>
<dbReference type="Pfam" id="PF08241">
    <property type="entry name" value="Methyltransf_11"/>
    <property type="match status" value="1"/>
</dbReference>
<dbReference type="PANTHER" id="PTHR45036">
    <property type="entry name" value="METHYLTRANSFERASE LIKE 7B"/>
    <property type="match status" value="1"/>
</dbReference>
<comment type="caution">
    <text evidence="2">The sequence shown here is derived from an EMBL/GenBank/DDBJ whole genome shotgun (WGS) entry which is preliminary data.</text>
</comment>
<evidence type="ECO:0000313" key="2">
    <source>
        <dbReference type="EMBL" id="KAK5997680.1"/>
    </source>
</evidence>
<dbReference type="InterPro" id="IPR013216">
    <property type="entry name" value="Methyltransf_11"/>
</dbReference>
<keyword evidence="3" id="KW-1185">Reference proteome</keyword>
<proteinExistence type="predicted"/>
<dbReference type="InterPro" id="IPR052356">
    <property type="entry name" value="Thiol_S-MT"/>
</dbReference>
<sequence>MALAAFFHTLASTYSQAGSPLYLSAGTGNQPPRFNISKIQHVYGIESNQAFAPTLDAKIKETGFEGAYTPVICHVEDAEIELTRLGVMPGTVDCILSVQLLCSVKDLAGVVKKLHHLLKLGGELIFWEHQRNEVDFVTRMVLGLWNIIWTPLQTRETLLSVADWEVIELDVDEGPRGIMPQVWGRLKKM</sequence>
<evidence type="ECO:0000259" key="1">
    <source>
        <dbReference type="Pfam" id="PF08241"/>
    </source>
</evidence>
<dbReference type="InterPro" id="IPR029063">
    <property type="entry name" value="SAM-dependent_MTases_sf"/>
</dbReference>
<name>A0ABR0T100_9HYPO</name>
<dbReference type="PANTHER" id="PTHR45036:SF1">
    <property type="entry name" value="METHYLTRANSFERASE LIKE 7A"/>
    <property type="match status" value="1"/>
</dbReference>
<feature type="domain" description="Methyltransferase type 11" evidence="1">
    <location>
        <begin position="23"/>
        <end position="126"/>
    </location>
</feature>
<dbReference type="EMBL" id="JAVFKD010000001">
    <property type="protein sequence ID" value="KAK5997680.1"/>
    <property type="molecule type" value="Genomic_DNA"/>
</dbReference>
<dbReference type="Proteomes" id="UP001338125">
    <property type="component" value="Unassembled WGS sequence"/>
</dbReference>
<accession>A0ABR0T100</accession>
<dbReference type="SUPFAM" id="SSF53335">
    <property type="entry name" value="S-adenosyl-L-methionine-dependent methyltransferases"/>
    <property type="match status" value="1"/>
</dbReference>
<evidence type="ECO:0000313" key="3">
    <source>
        <dbReference type="Proteomes" id="UP001338125"/>
    </source>
</evidence>